<protein>
    <recommendedName>
        <fullName evidence="6">O-antigen ligase-related domain-containing protein</fullName>
    </recommendedName>
</protein>
<dbReference type="PANTHER" id="PTHR37422">
    <property type="entry name" value="TEICHURONIC ACID BIOSYNTHESIS PROTEIN TUAE"/>
    <property type="match status" value="1"/>
</dbReference>
<feature type="domain" description="O-antigen ligase-related" evidence="6">
    <location>
        <begin position="213"/>
        <end position="356"/>
    </location>
</feature>
<feature type="transmembrane region" description="Helical" evidence="5">
    <location>
        <begin position="229"/>
        <end position="246"/>
    </location>
</feature>
<proteinExistence type="predicted"/>
<feature type="transmembrane region" description="Helical" evidence="5">
    <location>
        <begin position="58"/>
        <end position="75"/>
    </location>
</feature>
<feature type="transmembrane region" description="Helical" evidence="5">
    <location>
        <begin position="377"/>
        <end position="399"/>
    </location>
</feature>
<dbReference type="EMBL" id="PZKF01000001">
    <property type="protein sequence ID" value="PTE19233.1"/>
    <property type="molecule type" value="Genomic_DNA"/>
</dbReference>
<feature type="transmembrane region" description="Helical" evidence="5">
    <location>
        <begin position="253"/>
        <end position="270"/>
    </location>
</feature>
<keyword evidence="3 5" id="KW-1133">Transmembrane helix</keyword>
<name>A0A2T4JMZ2_9RHOB</name>
<keyword evidence="8" id="KW-1185">Reference proteome</keyword>
<reference evidence="7 8" key="1">
    <citation type="submission" date="2018-03" db="EMBL/GenBank/DDBJ databases">
        <title>Rhodobacter veldkampii.</title>
        <authorList>
            <person name="Meyer T.E."/>
            <person name="Miller S."/>
            <person name="Lodha T."/>
            <person name="Gandham S."/>
            <person name="Chintalapati S."/>
            <person name="Chintalapati V.R."/>
        </authorList>
    </citation>
    <scope>NUCLEOTIDE SEQUENCE [LARGE SCALE GENOMIC DNA]</scope>
    <source>
        <strain evidence="7 8">DSM 11550</strain>
    </source>
</reference>
<evidence type="ECO:0000256" key="1">
    <source>
        <dbReference type="ARBA" id="ARBA00004141"/>
    </source>
</evidence>
<dbReference type="Proteomes" id="UP000241899">
    <property type="component" value="Unassembled WGS sequence"/>
</dbReference>
<dbReference type="RefSeq" id="WP_107323364.1">
    <property type="nucleotide sequence ID" value="NZ_PZKF01000001.1"/>
</dbReference>
<comment type="subcellular location">
    <subcellularLocation>
        <location evidence="1">Membrane</location>
        <topology evidence="1">Multi-pass membrane protein</topology>
    </subcellularLocation>
</comment>
<feature type="transmembrane region" description="Helical" evidence="5">
    <location>
        <begin position="342"/>
        <end position="365"/>
    </location>
</feature>
<dbReference type="PANTHER" id="PTHR37422:SF17">
    <property type="entry name" value="O-ANTIGEN LIGASE"/>
    <property type="match status" value="1"/>
</dbReference>
<sequence length="524" mass="54631">MIRGAIAPAQPRRAGLPLRLFLLFVLVLLSGALQRPVGGDLLQGTISQIVVQGQNAAIQRLGVATLAVVGLLVLLDPRRLTLPPGLGWGLALTVLAVLSALWSPLPADTMRRAAGFAGGTLCAVWMLSRFRFDDFVAALVWLAAALILTTAGLAVLAPGYAFHSGAEFFAEHAGLLKGSYAHKNSLARVLALCLVILAAFGTDVMRRAIVRALLALGLGLLALTDSAKIFLALPLALGMAVVLTALTTLRACVGLLAGGLVIAGAARLSGLDSWLMGLALDLLDRDPTLSARTLIWQAALEAGRANSLLLGGGYEAAWRGGIGAFVRSAIGFDPLHPHNGFLAVYLDLGLVGLGLVLAHLGLIVGRLIGATDPARAAVTRFLAGWMVLFFVANLAGSYLILPMDLYWVLLLLAPVLPGWRRRDAPGEAARPARRAGSAGGQPDCGQIAARQFRPVALGNDLGRQRFLRAIAIAQRHIMPPGDAGQPRPIGGAGLKAARGGDIGAGAGARLDLRAQQDHVLPGNR</sequence>
<dbReference type="AlphaFoldDB" id="A0A2T4JMZ2"/>
<feature type="transmembrane region" description="Helical" evidence="5">
    <location>
        <begin position="185"/>
        <end position="201"/>
    </location>
</feature>
<evidence type="ECO:0000313" key="7">
    <source>
        <dbReference type="EMBL" id="PTE19233.1"/>
    </source>
</evidence>
<dbReference type="InterPro" id="IPR051533">
    <property type="entry name" value="WaaL-like"/>
</dbReference>
<evidence type="ECO:0000256" key="2">
    <source>
        <dbReference type="ARBA" id="ARBA00022692"/>
    </source>
</evidence>
<dbReference type="OrthoDB" id="4391260at2"/>
<evidence type="ECO:0000313" key="8">
    <source>
        <dbReference type="Proteomes" id="UP000241899"/>
    </source>
</evidence>
<gene>
    <name evidence="7" type="ORF">C5F46_00300</name>
</gene>
<keyword evidence="2 5" id="KW-0812">Transmembrane</keyword>
<feature type="transmembrane region" description="Helical" evidence="5">
    <location>
        <begin position="208"/>
        <end position="223"/>
    </location>
</feature>
<evidence type="ECO:0000256" key="5">
    <source>
        <dbReference type="SAM" id="Phobius"/>
    </source>
</evidence>
<feature type="transmembrane region" description="Helical" evidence="5">
    <location>
        <begin position="135"/>
        <end position="157"/>
    </location>
</feature>
<organism evidence="7 8">
    <name type="scientific">Phaeovulum veldkampii DSM 11550</name>
    <dbReference type="NCBI Taxonomy" id="1185920"/>
    <lineage>
        <taxon>Bacteria</taxon>
        <taxon>Pseudomonadati</taxon>
        <taxon>Pseudomonadota</taxon>
        <taxon>Alphaproteobacteria</taxon>
        <taxon>Rhodobacterales</taxon>
        <taxon>Paracoccaceae</taxon>
        <taxon>Phaeovulum</taxon>
    </lineage>
</organism>
<evidence type="ECO:0000259" key="6">
    <source>
        <dbReference type="Pfam" id="PF04932"/>
    </source>
</evidence>
<comment type="caution">
    <text evidence="7">The sequence shown here is derived from an EMBL/GenBank/DDBJ whole genome shotgun (WGS) entry which is preliminary data.</text>
</comment>
<feature type="transmembrane region" description="Helical" evidence="5">
    <location>
        <begin position="111"/>
        <end position="128"/>
    </location>
</feature>
<dbReference type="Pfam" id="PF04932">
    <property type="entry name" value="Wzy_C"/>
    <property type="match status" value="1"/>
</dbReference>
<keyword evidence="4 5" id="KW-0472">Membrane</keyword>
<dbReference type="InterPro" id="IPR007016">
    <property type="entry name" value="O-antigen_ligase-rel_domated"/>
</dbReference>
<feature type="transmembrane region" description="Helical" evidence="5">
    <location>
        <begin position="87"/>
        <end position="105"/>
    </location>
</feature>
<evidence type="ECO:0000256" key="3">
    <source>
        <dbReference type="ARBA" id="ARBA00022989"/>
    </source>
</evidence>
<accession>A0A2T4JMZ2</accession>
<dbReference type="GO" id="GO:0016020">
    <property type="term" value="C:membrane"/>
    <property type="evidence" value="ECO:0007669"/>
    <property type="project" value="UniProtKB-SubCell"/>
</dbReference>
<evidence type="ECO:0000256" key="4">
    <source>
        <dbReference type="ARBA" id="ARBA00023136"/>
    </source>
</evidence>